<dbReference type="GO" id="GO:1990170">
    <property type="term" value="P:stress response to cadmium ion"/>
    <property type="evidence" value="ECO:0007669"/>
    <property type="project" value="TreeGrafter"/>
</dbReference>
<dbReference type="InterPro" id="IPR025542">
    <property type="entry name" value="YacH"/>
</dbReference>
<feature type="domain" description="UVR" evidence="1">
    <location>
        <begin position="136"/>
        <end position="171"/>
    </location>
</feature>
<dbReference type="Proteomes" id="UP001056429">
    <property type="component" value="Unassembled WGS sequence"/>
</dbReference>
<dbReference type="GO" id="GO:0046870">
    <property type="term" value="F:cadmium ion binding"/>
    <property type="evidence" value="ECO:0007669"/>
    <property type="project" value="TreeGrafter"/>
</dbReference>
<dbReference type="PANTHER" id="PTHR38430">
    <property type="entry name" value="PROTEIN-ARGININE KINASE ACTIVATOR PROTEIN"/>
    <property type="match status" value="1"/>
</dbReference>
<name>A0A9J6P172_9CLOT</name>
<dbReference type="GO" id="GO:1990169">
    <property type="term" value="P:stress response to copper ion"/>
    <property type="evidence" value="ECO:0007669"/>
    <property type="project" value="TreeGrafter"/>
</dbReference>
<accession>A0A9J6P172</accession>
<dbReference type="Gene3D" id="4.10.860.10">
    <property type="entry name" value="UVR domain"/>
    <property type="match status" value="1"/>
</dbReference>
<dbReference type="Pfam" id="PF02151">
    <property type="entry name" value="UVR"/>
    <property type="match status" value="1"/>
</dbReference>
<organism evidence="2 3">
    <name type="scientific">Oceanirhabdus seepicola</name>
    <dbReference type="NCBI Taxonomy" id="2828781"/>
    <lineage>
        <taxon>Bacteria</taxon>
        <taxon>Bacillati</taxon>
        <taxon>Bacillota</taxon>
        <taxon>Clostridia</taxon>
        <taxon>Eubacteriales</taxon>
        <taxon>Clostridiaceae</taxon>
        <taxon>Oceanirhabdus</taxon>
    </lineage>
</organism>
<dbReference type="InterPro" id="IPR001943">
    <property type="entry name" value="UVR_dom"/>
</dbReference>
<dbReference type="PIRSF" id="PIRSF015034">
    <property type="entry name" value="YacH"/>
    <property type="match status" value="1"/>
</dbReference>
<evidence type="ECO:0000313" key="2">
    <source>
        <dbReference type="EMBL" id="MCM1989613.1"/>
    </source>
</evidence>
<dbReference type="PANTHER" id="PTHR38430:SF1">
    <property type="entry name" value="PROTEIN-ARGININE KINASE ACTIVATOR PROTEIN"/>
    <property type="match status" value="1"/>
</dbReference>
<dbReference type="GO" id="GO:0050897">
    <property type="term" value="F:cobalt ion binding"/>
    <property type="evidence" value="ECO:0007669"/>
    <property type="project" value="TreeGrafter"/>
</dbReference>
<reference evidence="2" key="2">
    <citation type="submission" date="2021-04" db="EMBL/GenBank/DDBJ databases">
        <authorList>
            <person name="Dong X."/>
        </authorList>
    </citation>
    <scope>NUCLEOTIDE SEQUENCE</scope>
    <source>
        <strain evidence="2">ZWT</strain>
    </source>
</reference>
<gene>
    <name evidence="2" type="ORF">KDK92_07670</name>
</gene>
<sequence>MLCDKCNINEASIHISKIINGKKMEMNLCDKCAKEKNTLEVIGDIEYSSFDIDDLFSGLLNYMGTNTFMYDKQKKIVPCKNCGTTFLQFKNTGLMGCDVCYEIFQKEIIPLMKRIQGNNEHLGKIPKSQGKSLMVKKKITKLKEDLQLAIANENYERAAELRDEIIAMKEE</sequence>
<proteinExistence type="predicted"/>
<keyword evidence="3" id="KW-1185">Reference proteome</keyword>
<dbReference type="InterPro" id="IPR036876">
    <property type="entry name" value="UVR_dom_sf"/>
</dbReference>
<comment type="caution">
    <text evidence="2">The sequence shown here is derived from an EMBL/GenBank/DDBJ whole genome shotgun (WGS) entry which is preliminary data.</text>
</comment>
<dbReference type="PROSITE" id="PS50151">
    <property type="entry name" value="UVR"/>
    <property type="match status" value="1"/>
</dbReference>
<dbReference type="GO" id="GO:0008270">
    <property type="term" value="F:zinc ion binding"/>
    <property type="evidence" value="ECO:0007669"/>
    <property type="project" value="TreeGrafter"/>
</dbReference>
<evidence type="ECO:0000313" key="3">
    <source>
        <dbReference type="Proteomes" id="UP001056429"/>
    </source>
</evidence>
<dbReference type="GO" id="GO:0005507">
    <property type="term" value="F:copper ion binding"/>
    <property type="evidence" value="ECO:0007669"/>
    <property type="project" value="TreeGrafter"/>
</dbReference>
<dbReference type="SUPFAM" id="SSF46600">
    <property type="entry name" value="C-terminal UvrC-binding domain of UvrB"/>
    <property type="match status" value="1"/>
</dbReference>
<reference evidence="2" key="1">
    <citation type="journal article" date="2021" name="mSystems">
        <title>Bacteria and Archaea Synergistically Convert Glycine Betaine to Biogenic Methane in the Formosa Cold Seep of the South China Sea.</title>
        <authorList>
            <person name="Li L."/>
            <person name="Zhang W."/>
            <person name="Zhang S."/>
            <person name="Song L."/>
            <person name="Sun Q."/>
            <person name="Zhang H."/>
            <person name="Xiang H."/>
            <person name="Dong X."/>
        </authorList>
    </citation>
    <scope>NUCLEOTIDE SEQUENCE</scope>
    <source>
        <strain evidence="2">ZWT</strain>
    </source>
</reference>
<dbReference type="RefSeq" id="WP_250858644.1">
    <property type="nucleotide sequence ID" value="NZ_JAGSOJ010000002.1"/>
</dbReference>
<protein>
    <submittedName>
        <fullName evidence="2">UvrB/UvrC motif-containing protein</fullName>
    </submittedName>
</protein>
<evidence type="ECO:0000259" key="1">
    <source>
        <dbReference type="PROSITE" id="PS50151"/>
    </source>
</evidence>
<dbReference type="AlphaFoldDB" id="A0A9J6P172"/>
<dbReference type="EMBL" id="JAGSOJ010000002">
    <property type="protein sequence ID" value="MCM1989613.1"/>
    <property type="molecule type" value="Genomic_DNA"/>
</dbReference>